<comment type="caution">
    <text evidence="2">The sequence shown here is derived from an EMBL/GenBank/DDBJ whole genome shotgun (WGS) entry which is preliminary data.</text>
</comment>
<feature type="transmembrane region" description="Helical" evidence="1">
    <location>
        <begin position="6"/>
        <end position="24"/>
    </location>
</feature>
<protein>
    <submittedName>
        <fullName evidence="2">Uncharacterized protein</fullName>
    </submittedName>
</protein>
<proteinExistence type="predicted"/>
<name>A0A2M6KA00_9BACT</name>
<dbReference type="Proteomes" id="UP000230869">
    <property type="component" value="Unassembled WGS sequence"/>
</dbReference>
<dbReference type="AlphaFoldDB" id="A0A2M6KA00"/>
<evidence type="ECO:0000313" key="2">
    <source>
        <dbReference type="EMBL" id="PIR13948.1"/>
    </source>
</evidence>
<sequence length="70" mass="8032">MLKGDFFGACAFFLKIIDTGFLYLYKKSPARQWLQFGKHIFALLINFIFLVCRSTLNLTQNIAIGKAIKL</sequence>
<keyword evidence="1" id="KW-0812">Transmembrane</keyword>
<feature type="transmembrane region" description="Helical" evidence="1">
    <location>
        <begin position="36"/>
        <end position="56"/>
    </location>
</feature>
<keyword evidence="1" id="KW-0472">Membrane</keyword>
<gene>
    <name evidence="2" type="ORF">COV49_00400</name>
</gene>
<organism evidence="2 3">
    <name type="scientific">Candidatus Falkowbacteria bacterium CG11_big_fil_rev_8_21_14_0_20_39_10</name>
    <dbReference type="NCBI Taxonomy" id="1974570"/>
    <lineage>
        <taxon>Bacteria</taxon>
        <taxon>Candidatus Falkowiibacteriota</taxon>
    </lineage>
</organism>
<reference evidence="2 3" key="1">
    <citation type="submission" date="2017-09" db="EMBL/GenBank/DDBJ databases">
        <title>Depth-based differentiation of microbial function through sediment-hosted aquifers and enrichment of novel symbionts in the deep terrestrial subsurface.</title>
        <authorList>
            <person name="Probst A.J."/>
            <person name="Ladd B."/>
            <person name="Jarett J.K."/>
            <person name="Geller-Mcgrath D.E."/>
            <person name="Sieber C.M."/>
            <person name="Emerson J.B."/>
            <person name="Anantharaman K."/>
            <person name="Thomas B.C."/>
            <person name="Malmstrom R."/>
            <person name="Stieglmeier M."/>
            <person name="Klingl A."/>
            <person name="Woyke T."/>
            <person name="Ryan C.M."/>
            <person name="Banfield J.F."/>
        </authorList>
    </citation>
    <scope>NUCLEOTIDE SEQUENCE [LARGE SCALE GENOMIC DNA]</scope>
    <source>
        <strain evidence="2">CG11_big_fil_rev_8_21_14_0_20_39_10</strain>
    </source>
</reference>
<evidence type="ECO:0000256" key="1">
    <source>
        <dbReference type="SAM" id="Phobius"/>
    </source>
</evidence>
<dbReference type="EMBL" id="PCWW01000009">
    <property type="protein sequence ID" value="PIR13948.1"/>
    <property type="molecule type" value="Genomic_DNA"/>
</dbReference>
<evidence type="ECO:0000313" key="3">
    <source>
        <dbReference type="Proteomes" id="UP000230869"/>
    </source>
</evidence>
<keyword evidence="1" id="KW-1133">Transmembrane helix</keyword>
<accession>A0A2M6KA00</accession>